<dbReference type="InterPro" id="IPR000008">
    <property type="entry name" value="C2_dom"/>
</dbReference>
<dbReference type="PANTHER" id="PTHR32246:SF137">
    <property type="entry name" value="CALCIUM-DEPENDENT LIPID-BINDING (CALB DOMAIN) FAMILY PROTEIN"/>
    <property type="match status" value="1"/>
</dbReference>
<dbReference type="PANTHER" id="PTHR32246">
    <property type="entry name" value="INGRESSION PROTEIN FIC1"/>
    <property type="match status" value="1"/>
</dbReference>
<dbReference type="Gene3D" id="2.60.40.150">
    <property type="entry name" value="C2 domain"/>
    <property type="match status" value="2"/>
</dbReference>
<sequence>MSPPELQRARESNPILELKILSASEVSHINATDKMDVYAVVSISGDNNQKKQAAKTPIDFYGGSNPTWNHTVKFSVNQEAARMTLKVKLFSYWLEGENDLYLGEVNVSVQELLASNPFPPLTNGNEGKLKLVTYPVKITERTKGTLSLSYQFKPAAPVHDMSPSAPDYSLSFGQPVYPNPDPASFGQPVMYSPQFQTKLTLELVIKSAKDIKGVSIRNEMNVYASVMIREGKTTIKDTANTPIVYCAYRNPRWDHEVEFSLEKKLVREGRLTLVVKIIGVRPLLGDKNVGEVVVSIQELFELNPPFPPLTNGNDDLGVSSITRDVTGPHGAKGTLTFTYRFFVEEAPQPFIMYPVHGTSGYAIVHPGANAGPSNGQLPLYMPQQYH</sequence>
<organism evidence="2 3">
    <name type="scientific">Eutrema salsugineum</name>
    <name type="common">Saltwater cress</name>
    <name type="synonym">Sisymbrium salsugineum</name>
    <dbReference type="NCBI Taxonomy" id="72664"/>
    <lineage>
        <taxon>Eukaryota</taxon>
        <taxon>Viridiplantae</taxon>
        <taxon>Streptophyta</taxon>
        <taxon>Embryophyta</taxon>
        <taxon>Tracheophyta</taxon>
        <taxon>Spermatophyta</taxon>
        <taxon>Magnoliopsida</taxon>
        <taxon>eudicotyledons</taxon>
        <taxon>Gunneridae</taxon>
        <taxon>Pentapetalae</taxon>
        <taxon>rosids</taxon>
        <taxon>malvids</taxon>
        <taxon>Brassicales</taxon>
        <taxon>Brassicaceae</taxon>
        <taxon>Eutremeae</taxon>
        <taxon>Eutrema</taxon>
    </lineage>
</organism>
<feature type="domain" description="C2" evidence="1">
    <location>
        <begin position="1"/>
        <end position="123"/>
    </location>
</feature>
<dbReference type="OMA" id="KTPIDFY"/>
<dbReference type="AlphaFoldDB" id="V4MRR6"/>
<reference evidence="2 3" key="1">
    <citation type="journal article" date="2013" name="Front. Plant Sci.">
        <title>The Reference Genome of the Halophytic Plant Eutrema salsugineum.</title>
        <authorList>
            <person name="Yang R."/>
            <person name="Jarvis D.E."/>
            <person name="Chen H."/>
            <person name="Beilstein M.A."/>
            <person name="Grimwood J."/>
            <person name="Jenkins J."/>
            <person name="Shu S."/>
            <person name="Prochnik S."/>
            <person name="Xin M."/>
            <person name="Ma C."/>
            <person name="Schmutz J."/>
            <person name="Wing R.A."/>
            <person name="Mitchell-Olds T."/>
            <person name="Schumaker K.S."/>
            <person name="Wang X."/>
        </authorList>
    </citation>
    <scope>NUCLEOTIDE SEQUENCE [LARGE SCALE GENOMIC DNA]</scope>
</reference>
<dbReference type="OrthoDB" id="270970at2759"/>
<dbReference type="SUPFAM" id="SSF49562">
    <property type="entry name" value="C2 domain (Calcium/lipid-binding domain, CaLB)"/>
    <property type="match status" value="2"/>
</dbReference>
<accession>V4MRR6</accession>
<protein>
    <recommendedName>
        <fullName evidence="1">C2 domain-containing protein</fullName>
    </recommendedName>
</protein>
<name>V4MRR6_EUTSA</name>
<dbReference type="Gramene" id="ESQ55913">
    <property type="protein sequence ID" value="ESQ55913"/>
    <property type="gene ID" value="EUTSA_v10026748mg"/>
</dbReference>
<dbReference type="InterPro" id="IPR035892">
    <property type="entry name" value="C2_domain_sf"/>
</dbReference>
<feature type="non-terminal residue" evidence="2">
    <location>
        <position position="386"/>
    </location>
</feature>
<evidence type="ECO:0000313" key="2">
    <source>
        <dbReference type="EMBL" id="ESQ55913.1"/>
    </source>
</evidence>
<evidence type="ECO:0000259" key="1">
    <source>
        <dbReference type="PROSITE" id="PS50004"/>
    </source>
</evidence>
<dbReference type="STRING" id="72664.V4MRR6"/>
<dbReference type="EMBL" id="KI517384">
    <property type="protein sequence ID" value="ESQ55913.1"/>
    <property type="molecule type" value="Genomic_DNA"/>
</dbReference>
<dbReference type="PROSITE" id="PS50004">
    <property type="entry name" value="C2"/>
    <property type="match status" value="2"/>
</dbReference>
<keyword evidence="3" id="KW-1185">Reference proteome</keyword>
<dbReference type="Proteomes" id="UP000030689">
    <property type="component" value="Unassembled WGS sequence"/>
</dbReference>
<feature type="domain" description="C2" evidence="1">
    <location>
        <begin position="181"/>
        <end position="310"/>
    </location>
</feature>
<dbReference type="Pfam" id="PF00168">
    <property type="entry name" value="C2"/>
    <property type="match status" value="2"/>
</dbReference>
<gene>
    <name evidence="2" type="ORF">EUTSA_v10026748mg</name>
</gene>
<evidence type="ECO:0000313" key="3">
    <source>
        <dbReference type="Proteomes" id="UP000030689"/>
    </source>
</evidence>
<proteinExistence type="predicted"/>
<dbReference type="SMART" id="SM00239">
    <property type="entry name" value="C2"/>
    <property type="match status" value="2"/>
</dbReference>
<dbReference type="GO" id="GO:0006952">
    <property type="term" value="P:defense response"/>
    <property type="evidence" value="ECO:0007669"/>
    <property type="project" value="InterPro"/>
</dbReference>
<dbReference type="CDD" id="cd04051">
    <property type="entry name" value="C2_SRC2_like"/>
    <property type="match status" value="1"/>
</dbReference>
<dbReference type="KEGG" id="eus:EUTSA_v10026748mg"/>
<dbReference type="InterPro" id="IPR044750">
    <property type="entry name" value="C2_SRC2/BAP"/>
</dbReference>